<name>A0ABD6EVU6_9BILA</name>
<evidence type="ECO:0000313" key="2">
    <source>
        <dbReference type="Proteomes" id="UP001608902"/>
    </source>
</evidence>
<comment type="caution">
    <text evidence="1">The sequence shown here is derived from an EMBL/GenBank/DDBJ whole genome shotgun (WGS) entry which is preliminary data.</text>
</comment>
<keyword evidence="2" id="KW-1185">Reference proteome</keyword>
<dbReference type="PANTHER" id="PTHR23227:SF67">
    <property type="entry name" value="CRANIOFACIAL DEVELOPMENT PROTEIN 2-LIKE"/>
    <property type="match status" value="1"/>
</dbReference>
<dbReference type="PANTHER" id="PTHR23227">
    <property type="entry name" value="BUCENTAUR RELATED"/>
    <property type="match status" value="1"/>
</dbReference>
<dbReference type="SUPFAM" id="SSF56219">
    <property type="entry name" value="DNase I-like"/>
    <property type="match status" value="1"/>
</dbReference>
<sequence length="175" mass="20381">MRKIKIDIVGICETRRHADLTAQWWNGDQVYLRKAQGNQARTGGVGFIIRKRAVPFFVSFDTVSLRTAGLVLRVDKKRTLKTVQGYSATQQADDEEVEQFYEEIERMMQRRTTYTTVQGDFNATVGKQHDKELLLRKFGNGTRNERGPRLLSFAESRRLHVMNTLFQKSEKHQWT</sequence>
<dbReference type="AlphaFoldDB" id="A0ABD6EVU6"/>
<dbReference type="Proteomes" id="UP001608902">
    <property type="component" value="Unassembled WGS sequence"/>
</dbReference>
<organism evidence="1 2">
    <name type="scientific">Gnathostoma spinigerum</name>
    <dbReference type="NCBI Taxonomy" id="75299"/>
    <lineage>
        <taxon>Eukaryota</taxon>
        <taxon>Metazoa</taxon>
        <taxon>Ecdysozoa</taxon>
        <taxon>Nematoda</taxon>
        <taxon>Chromadorea</taxon>
        <taxon>Rhabditida</taxon>
        <taxon>Spirurina</taxon>
        <taxon>Gnathostomatomorpha</taxon>
        <taxon>Gnathostomatoidea</taxon>
        <taxon>Gnathostomatidae</taxon>
        <taxon>Gnathostoma</taxon>
    </lineage>
</organism>
<evidence type="ECO:0008006" key="3">
    <source>
        <dbReference type="Google" id="ProtNLM"/>
    </source>
</evidence>
<dbReference type="InterPro" id="IPR036691">
    <property type="entry name" value="Endo/exonu/phosph_ase_sf"/>
</dbReference>
<gene>
    <name evidence="1" type="ORF">AB6A40_010783</name>
</gene>
<dbReference type="EMBL" id="JBGFUD010015115">
    <property type="protein sequence ID" value="MFH4984074.1"/>
    <property type="molecule type" value="Genomic_DNA"/>
</dbReference>
<accession>A0ABD6EVU6</accession>
<dbReference type="Gene3D" id="3.60.10.10">
    <property type="entry name" value="Endonuclease/exonuclease/phosphatase"/>
    <property type="match status" value="1"/>
</dbReference>
<dbReference type="InterPro" id="IPR027124">
    <property type="entry name" value="Swc5/CFDP1/2"/>
</dbReference>
<evidence type="ECO:0000313" key="1">
    <source>
        <dbReference type="EMBL" id="MFH4984074.1"/>
    </source>
</evidence>
<protein>
    <recommendedName>
        <fullName evidence="3">Craniofacial development protein 2-like</fullName>
    </recommendedName>
</protein>
<proteinExistence type="predicted"/>
<reference evidence="1 2" key="1">
    <citation type="submission" date="2024-08" db="EMBL/GenBank/DDBJ databases">
        <title>Gnathostoma spinigerum genome.</title>
        <authorList>
            <person name="Gonzalez-Bertolin B."/>
            <person name="Monzon S."/>
            <person name="Zaballos A."/>
            <person name="Jimenez P."/>
            <person name="Dekumyoy P."/>
            <person name="Varona S."/>
            <person name="Cuesta I."/>
            <person name="Sumanam S."/>
            <person name="Adisakwattana P."/>
            <person name="Gasser R.B."/>
            <person name="Hernandez-Gonzalez A."/>
            <person name="Young N.D."/>
            <person name="Perteguer M.J."/>
        </authorList>
    </citation>
    <scope>NUCLEOTIDE SEQUENCE [LARGE SCALE GENOMIC DNA]</scope>
    <source>
        <strain evidence="1">AL3</strain>
        <tissue evidence="1">Liver</tissue>
    </source>
</reference>